<evidence type="ECO:0000256" key="1">
    <source>
        <dbReference type="ARBA" id="ARBA00023002"/>
    </source>
</evidence>
<dbReference type="Gene3D" id="3.50.50.60">
    <property type="entry name" value="FAD/NAD(P)-binding domain"/>
    <property type="match status" value="1"/>
</dbReference>
<dbReference type="PRINTS" id="PR00469">
    <property type="entry name" value="PNDRDTASEII"/>
</dbReference>
<sequence length="354" mass="38949">MEHVDVVVIGAGQAGLSTAYHLVRMGFRPYDEVVVLDRNPAPGGAWQHRWDSLTMYDVHGIATLPGLDVPESAGSERANEFVPHYFGQYEQQFNLPILRPVAVSTVREAPERRLEVVTDQGVWNTAAIVNATGTWDRPFIPWYPGIETFKGRQLHTADYTGAEEFTGQRVLVVGGGASAVQLLAEISEHASTTWVTRREPVWRDGEEFGPEIGRAVVAKVEERVRAGLPPRSVVSVTGLQLREQEKAAAARGVYQRRPMFRRIVADGVEWADGTTERFDAILWATGFRADLAHLAPLHLREPAGGIRMDGTRVVRDDRVHLVGYGPSASTIGANRAGHAAARALRTLLKMPAKL</sequence>
<dbReference type="PANTHER" id="PTHR43539">
    <property type="entry name" value="FLAVIN-BINDING MONOOXYGENASE-LIKE PROTEIN (AFU_ORTHOLOGUE AFUA_4G09220)"/>
    <property type="match status" value="1"/>
</dbReference>
<dbReference type="PRINTS" id="PR00368">
    <property type="entry name" value="FADPNR"/>
</dbReference>
<reference evidence="2 3" key="1">
    <citation type="submission" date="2024-09" db="EMBL/GenBank/DDBJ databases">
        <authorList>
            <person name="Sun Q."/>
            <person name="Mori K."/>
        </authorList>
    </citation>
    <scope>NUCLEOTIDE SEQUENCE [LARGE SCALE GENOMIC DNA]</scope>
    <source>
        <strain evidence="2 3">CGMCC 1.15906</strain>
    </source>
</reference>
<dbReference type="InterPro" id="IPR036188">
    <property type="entry name" value="FAD/NAD-bd_sf"/>
</dbReference>
<keyword evidence="1" id="KW-0560">Oxidoreductase</keyword>
<protein>
    <submittedName>
        <fullName evidence="2">FAD-dependent oxidoreductase</fullName>
    </submittedName>
</protein>
<evidence type="ECO:0000313" key="3">
    <source>
        <dbReference type="Proteomes" id="UP001589890"/>
    </source>
</evidence>
<comment type="caution">
    <text evidence="2">The sequence shown here is derived from an EMBL/GenBank/DDBJ whole genome shotgun (WGS) entry which is preliminary data.</text>
</comment>
<dbReference type="PANTHER" id="PTHR43539:SF78">
    <property type="entry name" value="FLAVIN-CONTAINING MONOOXYGENASE"/>
    <property type="match status" value="1"/>
</dbReference>
<keyword evidence="3" id="KW-1185">Reference proteome</keyword>
<name>A0ABV6QQ39_9ACTN</name>
<gene>
    <name evidence="2" type="ORF">ACFFGN_21945</name>
</gene>
<proteinExistence type="predicted"/>
<dbReference type="EMBL" id="JBHLTC010000029">
    <property type="protein sequence ID" value="MFC0626759.1"/>
    <property type="molecule type" value="Genomic_DNA"/>
</dbReference>
<dbReference type="Pfam" id="PF13738">
    <property type="entry name" value="Pyr_redox_3"/>
    <property type="match status" value="1"/>
</dbReference>
<organism evidence="2 3">
    <name type="scientific">Kribbella deserti</name>
    <dbReference type="NCBI Taxonomy" id="1926257"/>
    <lineage>
        <taxon>Bacteria</taxon>
        <taxon>Bacillati</taxon>
        <taxon>Actinomycetota</taxon>
        <taxon>Actinomycetes</taxon>
        <taxon>Propionibacteriales</taxon>
        <taxon>Kribbellaceae</taxon>
        <taxon>Kribbella</taxon>
    </lineage>
</organism>
<dbReference type="RefSeq" id="WP_380050736.1">
    <property type="nucleotide sequence ID" value="NZ_JBHLTC010000029.1"/>
</dbReference>
<dbReference type="Proteomes" id="UP001589890">
    <property type="component" value="Unassembled WGS sequence"/>
</dbReference>
<accession>A0ABV6QQ39</accession>
<evidence type="ECO:0000313" key="2">
    <source>
        <dbReference type="EMBL" id="MFC0626759.1"/>
    </source>
</evidence>
<dbReference type="InterPro" id="IPR050982">
    <property type="entry name" value="Auxin_biosynth/cation_transpt"/>
</dbReference>
<dbReference type="SUPFAM" id="SSF51905">
    <property type="entry name" value="FAD/NAD(P)-binding domain"/>
    <property type="match status" value="1"/>
</dbReference>